<keyword evidence="13" id="KW-1185">Reference proteome</keyword>
<evidence type="ECO:0000259" key="11">
    <source>
        <dbReference type="Pfam" id="PF08545"/>
    </source>
</evidence>
<dbReference type="EMBL" id="CP070496">
    <property type="protein sequence ID" value="QSB04213.1"/>
    <property type="molecule type" value="Genomic_DNA"/>
</dbReference>
<dbReference type="SUPFAM" id="SSF53901">
    <property type="entry name" value="Thiolase-like"/>
    <property type="match status" value="1"/>
</dbReference>
<evidence type="ECO:0000259" key="10">
    <source>
        <dbReference type="Pfam" id="PF08541"/>
    </source>
</evidence>
<dbReference type="InterPro" id="IPR016039">
    <property type="entry name" value="Thiolase-like"/>
</dbReference>
<feature type="active site" evidence="9">
    <location>
        <position position="115"/>
    </location>
</feature>
<gene>
    <name evidence="9" type="primary">fabH</name>
    <name evidence="12" type="ORF">JQS30_10375</name>
</gene>
<keyword evidence="8 9" id="KW-0012">Acyltransferase</keyword>
<reference evidence="12" key="1">
    <citation type="submission" date="2021-02" db="EMBL/GenBank/DDBJ databases">
        <title>Natronoglycomyces albus gen. nov., sp. nov, a haloalkaliphilic actinobacterium from a soda solonchak soil.</title>
        <authorList>
            <person name="Sorokin D.Y."/>
            <person name="Khijniak T.V."/>
            <person name="Zakharycheva A.P."/>
            <person name="Boueva O.V."/>
            <person name="Ariskina E.V."/>
            <person name="Hahnke R.L."/>
            <person name="Bunk B."/>
            <person name="Sproer C."/>
            <person name="Schumann P."/>
            <person name="Evtushenko L.I."/>
            <person name="Kublanov I.V."/>
        </authorList>
    </citation>
    <scope>NUCLEOTIDE SEQUENCE</scope>
    <source>
        <strain evidence="12">DSM 106290</strain>
    </source>
</reference>
<dbReference type="PANTHER" id="PTHR43091:SF1">
    <property type="entry name" value="BETA-KETOACYL-[ACYL-CARRIER-PROTEIN] SYNTHASE III, CHLOROPLASTIC"/>
    <property type="match status" value="1"/>
</dbReference>
<comment type="catalytic activity">
    <reaction evidence="9">
        <text>malonyl-[ACP] + acetyl-CoA + H(+) = 3-oxobutanoyl-[ACP] + CO2 + CoA</text>
        <dbReference type="Rhea" id="RHEA:12080"/>
        <dbReference type="Rhea" id="RHEA-COMP:9623"/>
        <dbReference type="Rhea" id="RHEA-COMP:9625"/>
        <dbReference type="ChEBI" id="CHEBI:15378"/>
        <dbReference type="ChEBI" id="CHEBI:16526"/>
        <dbReference type="ChEBI" id="CHEBI:57287"/>
        <dbReference type="ChEBI" id="CHEBI:57288"/>
        <dbReference type="ChEBI" id="CHEBI:78449"/>
        <dbReference type="ChEBI" id="CHEBI:78450"/>
        <dbReference type="EC" id="2.3.1.180"/>
    </reaction>
</comment>
<dbReference type="NCBIfam" id="TIGR00747">
    <property type="entry name" value="fabH"/>
    <property type="match status" value="1"/>
</dbReference>
<evidence type="ECO:0000313" key="12">
    <source>
        <dbReference type="EMBL" id="QSB04213.1"/>
    </source>
</evidence>
<dbReference type="InterPro" id="IPR013751">
    <property type="entry name" value="ACP_syn_III_N"/>
</dbReference>
<dbReference type="UniPathway" id="UPA00094"/>
<evidence type="ECO:0000256" key="6">
    <source>
        <dbReference type="ARBA" id="ARBA00023160"/>
    </source>
</evidence>
<dbReference type="InterPro" id="IPR004655">
    <property type="entry name" value="FabH"/>
</dbReference>
<dbReference type="GO" id="GO:0005737">
    <property type="term" value="C:cytoplasm"/>
    <property type="evidence" value="ECO:0007669"/>
    <property type="project" value="UniProtKB-SubCell"/>
</dbReference>
<evidence type="ECO:0000256" key="3">
    <source>
        <dbReference type="ARBA" id="ARBA00022679"/>
    </source>
</evidence>
<dbReference type="Gene3D" id="3.40.47.10">
    <property type="match status" value="1"/>
</dbReference>
<feature type="domain" description="Beta-ketoacyl-[acyl-carrier-protein] synthase III C-terminal" evidence="10">
    <location>
        <begin position="227"/>
        <end position="313"/>
    </location>
</feature>
<evidence type="ECO:0000256" key="8">
    <source>
        <dbReference type="ARBA" id="ARBA00023315"/>
    </source>
</evidence>
<keyword evidence="4 9" id="KW-0276">Fatty acid metabolism</keyword>
<feature type="region of interest" description="ACP-binding" evidence="9">
    <location>
        <begin position="243"/>
        <end position="247"/>
    </location>
</feature>
<keyword evidence="2 9" id="KW-0444">Lipid biosynthesis</keyword>
<keyword evidence="5 9" id="KW-0443">Lipid metabolism</keyword>
<dbReference type="KEGG" id="nav:JQS30_10375"/>
<dbReference type="GO" id="GO:0006633">
    <property type="term" value="P:fatty acid biosynthetic process"/>
    <property type="evidence" value="ECO:0007669"/>
    <property type="project" value="UniProtKB-UniRule"/>
</dbReference>
<keyword evidence="3 9" id="KW-0808">Transferase</keyword>
<comment type="function">
    <text evidence="9">Catalyzes the condensation reaction of fatty acid synthesis by the addition to an acyl acceptor of two carbons from malonyl-ACP. Catalyzes the first condensation reaction which initiates fatty acid synthesis and may therefore play a role in governing the total rate of fatty acid production. Possesses both acetoacetyl-ACP synthase and acetyl transacylase activities. Its substrate specificity determines the biosynthesis of branched-chain and/or straight-chain of fatty acids.</text>
</comment>
<comment type="subcellular location">
    <subcellularLocation>
        <location evidence="9">Cytoplasm</location>
    </subcellularLocation>
</comment>
<comment type="subunit">
    <text evidence="9">Homodimer.</text>
</comment>
<evidence type="ECO:0000313" key="13">
    <source>
        <dbReference type="Proteomes" id="UP000662939"/>
    </source>
</evidence>
<evidence type="ECO:0000256" key="7">
    <source>
        <dbReference type="ARBA" id="ARBA00023268"/>
    </source>
</evidence>
<dbReference type="NCBIfam" id="NF006829">
    <property type="entry name" value="PRK09352.1"/>
    <property type="match status" value="1"/>
</dbReference>
<dbReference type="AlphaFoldDB" id="A0A895XKX5"/>
<feature type="domain" description="Beta-ketoacyl-[acyl-carrier-protein] synthase III N-terminal" evidence="11">
    <location>
        <begin position="109"/>
        <end position="182"/>
    </location>
</feature>
<comment type="pathway">
    <text evidence="9">Lipid metabolism; fatty acid biosynthesis.</text>
</comment>
<keyword evidence="9" id="KW-0963">Cytoplasm</keyword>
<dbReference type="Pfam" id="PF08545">
    <property type="entry name" value="ACP_syn_III"/>
    <property type="match status" value="1"/>
</dbReference>
<name>A0A895XKX5_9ACTN</name>
<evidence type="ECO:0000256" key="4">
    <source>
        <dbReference type="ARBA" id="ARBA00022832"/>
    </source>
</evidence>
<feature type="active site" evidence="9">
    <location>
        <position position="242"/>
    </location>
</feature>
<dbReference type="GO" id="GO:0004315">
    <property type="term" value="F:3-oxoacyl-[acyl-carrier-protein] synthase activity"/>
    <property type="evidence" value="ECO:0007669"/>
    <property type="project" value="InterPro"/>
</dbReference>
<keyword evidence="7 9" id="KW-0511">Multifunctional enzyme</keyword>
<feature type="active site" evidence="9">
    <location>
        <position position="272"/>
    </location>
</feature>
<dbReference type="EC" id="2.3.1.180" evidence="9"/>
<evidence type="ECO:0000256" key="9">
    <source>
        <dbReference type="HAMAP-Rule" id="MF_01815"/>
    </source>
</evidence>
<dbReference type="CDD" id="cd00830">
    <property type="entry name" value="KAS_III"/>
    <property type="match status" value="1"/>
</dbReference>
<comment type="domain">
    <text evidence="9">The last Arg residue of the ACP-binding site is essential for the weak association between ACP/AcpP and FabH.</text>
</comment>
<sequence>MPNGSRVVSVGHYQPEKVLTNAELCEMVETTDEWITSRVGIKERRIAEKDEKVADLAFKAGQQALANSGLSASDIDMVLVGTTSAMDRTPNTACQVAARLGIETGSPAMDVNTACSGFGYAVGMADQFLKGGTAKRALVIGAEKLTQFTDWSDRSTCVLFGDGAGAVIMEATDETEQVTGPVVWGSVPAMADVIRITEDIPFIKQEGQSVYRWTVTSLPPLIRQTINDAGLEPASIKAFVLHQANLRIIEGISKRLGFDDAIIADDIIYSGNTSTASIPLALSKLVQEGKVQSGDPIVLFGFGGGLTYAGQVIYCP</sequence>
<proteinExistence type="inferred from homology"/>
<dbReference type="RefSeq" id="WP_213170213.1">
    <property type="nucleotide sequence ID" value="NZ_CP070496.1"/>
</dbReference>
<protein>
    <recommendedName>
        <fullName evidence="9">Beta-ketoacyl-[acyl-carrier-protein] synthase III</fullName>
        <shortName evidence="9">Beta-ketoacyl-ACP synthase III</shortName>
        <shortName evidence="9">KAS III</shortName>
        <ecNumber evidence="9">2.3.1.180</ecNumber>
    </recommendedName>
    <alternativeName>
        <fullName evidence="9">3-oxoacyl-[acyl-carrier-protein] synthase 3</fullName>
    </alternativeName>
    <alternativeName>
        <fullName evidence="9">3-oxoacyl-[acyl-carrier-protein] synthase III</fullName>
    </alternativeName>
</protein>
<dbReference type="Proteomes" id="UP000662939">
    <property type="component" value="Chromosome"/>
</dbReference>
<dbReference type="Pfam" id="PF08541">
    <property type="entry name" value="ACP_syn_III_C"/>
    <property type="match status" value="1"/>
</dbReference>
<dbReference type="PANTHER" id="PTHR43091">
    <property type="entry name" value="3-OXOACYL-[ACYL-CARRIER-PROTEIN] SYNTHASE"/>
    <property type="match status" value="1"/>
</dbReference>
<evidence type="ECO:0000256" key="2">
    <source>
        <dbReference type="ARBA" id="ARBA00022516"/>
    </source>
</evidence>
<organism evidence="12 13">
    <name type="scientific">Natronoglycomyces albus</name>
    <dbReference type="NCBI Taxonomy" id="2811108"/>
    <lineage>
        <taxon>Bacteria</taxon>
        <taxon>Bacillati</taxon>
        <taxon>Actinomycetota</taxon>
        <taxon>Actinomycetes</taxon>
        <taxon>Glycomycetales</taxon>
        <taxon>Glycomycetaceae</taxon>
        <taxon>Natronoglycomyces</taxon>
    </lineage>
</organism>
<evidence type="ECO:0000256" key="1">
    <source>
        <dbReference type="ARBA" id="ARBA00008642"/>
    </source>
</evidence>
<accession>A0A895XKX5</accession>
<keyword evidence="6 9" id="KW-0275">Fatty acid biosynthesis</keyword>
<evidence type="ECO:0000256" key="5">
    <source>
        <dbReference type="ARBA" id="ARBA00023098"/>
    </source>
</evidence>
<dbReference type="InterPro" id="IPR013747">
    <property type="entry name" value="ACP_syn_III_C"/>
</dbReference>
<comment type="similarity">
    <text evidence="1 9">Belongs to the thiolase-like superfamily. FabH family.</text>
</comment>
<dbReference type="GO" id="GO:0033818">
    <property type="term" value="F:beta-ketoacyl-acyl-carrier-protein synthase III activity"/>
    <property type="evidence" value="ECO:0007669"/>
    <property type="project" value="UniProtKB-UniRule"/>
</dbReference>
<dbReference type="HAMAP" id="MF_01815">
    <property type="entry name" value="FabH"/>
    <property type="match status" value="1"/>
</dbReference>